<dbReference type="SUPFAM" id="SSF47413">
    <property type="entry name" value="lambda repressor-like DNA-binding domains"/>
    <property type="match status" value="1"/>
</dbReference>
<dbReference type="GO" id="GO:0003700">
    <property type="term" value="F:DNA-binding transcription factor activity"/>
    <property type="evidence" value="ECO:0007669"/>
    <property type="project" value="TreeGrafter"/>
</dbReference>
<reference evidence="4 5" key="1">
    <citation type="submission" date="2020-07" db="EMBL/GenBank/DDBJ databases">
        <title>Sequencing the genomes of 1000 actinobacteria strains.</title>
        <authorList>
            <person name="Klenk H.-P."/>
        </authorList>
    </citation>
    <scope>NUCLEOTIDE SEQUENCE [LARGE SCALE GENOMIC DNA]</scope>
    <source>
        <strain evidence="4 5">DSM 7487</strain>
    </source>
</reference>
<comment type="caution">
    <text evidence="4">The sequence shown here is derived from an EMBL/GenBank/DDBJ whole genome shotgun (WGS) entry which is preliminary data.</text>
</comment>
<dbReference type="RefSeq" id="WP_179754615.1">
    <property type="nucleotide sequence ID" value="NZ_BAAAGN010000039.1"/>
</dbReference>
<protein>
    <submittedName>
        <fullName evidence="4">Transcriptional regulator with XRE-family HTH domain</fullName>
    </submittedName>
</protein>
<organism evidence="4 5">
    <name type="scientific">Kineococcus aurantiacus</name>
    <dbReference type="NCBI Taxonomy" id="37633"/>
    <lineage>
        <taxon>Bacteria</taxon>
        <taxon>Bacillati</taxon>
        <taxon>Actinomycetota</taxon>
        <taxon>Actinomycetes</taxon>
        <taxon>Kineosporiales</taxon>
        <taxon>Kineosporiaceae</taxon>
        <taxon>Kineococcus</taxon>
    </lineage>
</organism>
<dbReference type="AlphaFoldDB" id="A0A7Y9DPC2"/>
<dbReference type="InterPro" id="IPR001387">
    <property type="entry name" value="Cro/C1-type_HTH"/>
</dbReference>
<dbReference type="InterPro" id="IPR011051">
    <property type="entry name" value="RmlC_Cupin_sf"/>
</dbReference>
<feature type="region of interest" description="Disordered" evidence="2">
    <location>
        <begin position="1"/>
        <end position="22"/>
    </location>
</feature>
<dbReference type="Proteomes" id="UP000521922">
    <property type="component" value="Unassembled WGS sequence"/>
</dbReference>
<keyword evidence="1" id="KW-0238">DNA-binding</keyword>
<feature type="compositionally biased region" description="Low complexity" evidence="2">
    <location>
        <begin position="1"/>
        <end position="13"/>
    </location>
</feature>
<dbReference type="PANTHER" id="PTHR46797">
    <property type="entry name" value="HTH-TYPE TRANSCRIPTIONAL REGULATOR"/>
    <property type="match status" value="1"/>
</dbReference>
<dbReference type="Gene3D" id="2.60.120.10">
    <property type="entry name" value="Jelly Rolls"/>
    <property type="match status" value="1"/>
</dbReference>
<dbReference type="InterPro" id="IPR010982">
    <property type="entry name" value="Lambda_DNA-bd_dom_sf"/>
</dbReference>
<dbReference type="InterPro" id="IPR014710">
    <property type="entry name" value="RmlC-like_jellyroll"/>
</dbReference>
<evidence type="ECO:0000256" key="1">
    <source>
        <dbReference type="ARBA" id="ARBA00023125"/>
    </source>
</evidence>
<evidence type="ECO:0000313" key="4">
    <source>
        <dbReference type="EMBL" id="NYD24311.1"/>
    </source>
</evidence>
<proteinExistence type="predicted"/>
<dbReference type="GO" id="GO:0003677">
    <property type="term" value="F:DNA binding"/>
    <property type="evidence" value="ECO:0007669"/>
    <property type="project" value="UniProtKB-KW"/>
</dbReference>
<dbReference type="PROSITE" id="PS50943">
    <property type="entry name" value="HTH_CROC1"/>
    <property type="match status" value="1"/>
</dbReference>
<dbReference type="CDD" id="cd00093">
    <property type="entry name" value="HTH_XRE"/>
    <property type="match status" value="1"/>
</dbReference>
<dbReference type="SUPFAM" id="SSF51182">
    <property type="entry name" value="RmlC-like cupins"/>
    <property type="match status" value="1"/>
</dbReference>
<dbReference type="InterPro" id="IPR013096">
    <property type="entry name" value="Cupin_2"/>
</dbReference>
<dbReference type="Pfam" id="PF07883">
    <property type="entry name" value="Cupin_2"/>
    <property type="match status" value="1"/>
</dbReference>
<keyword evidence="5" id="KW-1185">Reference proteome</keyword>
<dbReference type="Pfam" id="PF13560">
    <property type="entry name" value="HTH_31"/>
    <property type="match status" value="1"/>
</dbReference>
<accession>A0A7Y9DPC2</accession>
<gene>
    <name evidence="4" type="ORF">BJ968_003851</name>
</gene>
<evidence type="ECO:0000256" key="2">
    <source>
        <dbReference type="SAM" id="MobiDB-lite"/>
    </source>
</evidence>
<dbReference type="InterPro" id="IPR050807">
    <property type="entry name" value="TransReg_Diox_bact_type"/>
</dbReference>
<dbReference type="GO" id="GO:0005829">
    <property type="term" value="C:cytosol"/>
    <property type="evidence" value="ECO:0007669"/>
    <property type="project" value="TreeGrafter"/>
</dbReference>
<dbReference type="SMART" id="SM00530">
    <property type="entry name" value="HTH_XRE"/>
    <property type="match status" value="1"/>
</dbReference>
<dbReference type="CDD" id="cd02209">
    <property type="entry name" value="cupin_XRE_C"/>
    <property type="match status" value="1"/>
</dbReference>
<dbReference type="Gene3D" id="1.10.260.40">
    <property type="entry name" value="lambda repressor-like DNA-binding domains"/>
    <property type="match status" value="1"/>
</dbReference>
<dbReference type="PANTHER" id="PTHR46797:SF2">
    <property type="entry name" value="TRANSCRIPTIONAL REGULATOR"/>
    <property type="match status" value="1"/>
</dbReference>
<feature type="domain" description="HTH cro/C1-type" evidence="3">
    <location>
        <begin position="29"/>
        <end position="83"/>
    </location>
</feature>
<dbReference type="EMBL" id="JACCBB010000001">
    <property type="protein sequence ID" value="NYD24311.1"/>
    <property type="molecule type" value="Genomic_DNA"/>
</dbReference>
<name>A0A7Y9DPC2_9ACTN</name>
<sequence>MQAAATGPDPDGPGTRGDPGGSALVGARLRAARLAQRRTVAEVAEASGLTKGFLSRLERDRATASVAALVRLCGTLDLAVGSLFTPAPAGEVVRAGHYPPITFGGHGLHESLLTPLGERRVAVIVSELAPRGGSGDEPYALDADVEFALVLAGEVELRFAGPAPAETVLLGTGDAFTFDPARPHSFQAAGDGPARVLWVVSPALSDPPRRPA</sequence>
<evidence type="ECO:0000259" key="3">
    <source>
        <dbReference type="PROSITE" id="PS50943"/>
    </source>
</evidence>
<evidence type="ECO:0000313" key="5">
    <source>
        <dbReference type="Proteomes" id="UP000521922"/>
    </source>
</evidence>